<organism evidence="8">
    <name type="scientific">freshwater metagenome</name>
    <dbReference type="NCBI Taxonomy" id="449393"/>
    <lineage>
        <taxon>unclassified sequences</taxon>
        <taxon>metagenomes</taxon>
        <taxon>ecological metagenomes</taxon>
    </lineage>
</organism>
<evidence type="ECO:0000256" key="1">
    <source>
        <dbReference type="ARBA" id="ARBA00004141"/>
    </source>
</evidence>
<evidence type="ECO:0000256" key="6">
    <source>
        <dbReference type="SAM" id="Phobius"/>
    </source>
</evidence>
<dbReference type="PANTHER" id="PTHR42718">
    <property type="entry name" value="MAJOR FACILITATOR SUPERFAMILY MULTIDRUG TRANSPORTER MFSC"/>
    <property type="match status" value="1"/>
</dbReference>
<feature type="transmembrane region" description="Helical" evidence="6">
    <location>
        <begin position="140"/>
        <end position="160"/>
    </location>
</feature>
<reference evidence="8" key="1">
    <citation type="submission" date="2020-05" db="EMBL/GenBank/DDBJ databases">
        <authorList>
            <person name="Chiriac C."/>
            <person name="Salcher M."/>
            <person name="Ghai R."/>
            <person name="Kavagutti S V."/>
        </authorList>
    </citation>
    <scope>NUCLEOTIDE SEQUENCE</scope>
</reference>
<dbReference type="EMBL" id="CAFBPJ010000175">
    <property type="protein sequence ID" value="CAB5027017.1"/>
    <property type="molecule type" value="Genomic_DNA"/>
</dbReference>
<proteinExistence type="predicted"/>
<feature type="transmembrane region" description="Helical" evidence="6">
    <location>
        <begin position="360"/>
        <end position="382"/>
    </location>
</feature>
<dbReference type="PANTHER" id="PTHR42718:SF9">
    <property type="entry name" value="MAJOR FACILITATOR SUPERFAMILY MULTIDRUG TRANSPORTER MFSC"/>
    <property type="match status" value="1"/>
</dbReference>
<feature type="domain" description="Major facilitator superfamily (MFS) profile" evidence="7">
    <location>
        <begin position="1"/>
        <end position="505"/>
    </location>
</feature>
<dbReference type="GO" id="GO:0022857">
    <property type="term" value="F:transmembrane transporter activity"/>
    <property type="evidence" value="ECO:0007669"/>
    <property type="project" value="InterPro"/>
</dbReference>
<keyword evidence="3 6" id="KW-0812">Transmembrane</keyword>
<dbReference type="SUPFAM" id="SSF103473">
    <property type="entry name" value="MFS general substrate transporter"/>
    <property type="match status" value="1"/>
</dbReference>
<feature type="transmembrane region" description="Helical" evidence="6">
    <location>
        <begin position="112"/>
        <end position="133"/>
    </location>
</feature>
<feature type="transmembrane region" description="Helical" evidence="6">
    <location>
        <begin position="85"/>
        <end position="106"/>
    </location>
</feature>
<dbReference type="PROSITE" id="PS50850">
    <property type="entry name" value="MFS"/>
    <property type="match status" value="1"/>
</dbReference>
<feature type="transmembrane region" description="Helical" evidence="6">
    <location>
        <begin position="308"/>
        <end position="327"/>
    </location>
</feature>
<dbReference type="Gene3D" id="1.20.1250.20">
    <property type="entry name" value="MFS general substrate transporter like domains"/>
    <property type="match status" value="1"/>
</dbReference>
<keyword evidence="2" id="KW-0813">Transport</keyword>
<feature type="transmembrane region" description="Helical" evidence="6">
    <location>
        <begin position="59"/>
        <end position="78"/>
    </location>
</feature>
<name>A0A6J7RE42_9ZZZZ</name>
<evidence type="ECO:0000256" key="2">
    <source>
        <dbReference type="ARBA" id="ARBA00022448"/>
    </source>
</evidence>
<dbReference type="AlphaFoldDB" id="A0A6J7RE42"/>
<feature type="transmembrane region" description="Helical" evidence="6">
    <location>
        <begin position="273"/>
        <end position="296"/>
    </location>
</feature>
<evidence type="ECO:0000256" key="4">
    <source>
        <dbReference type="ARBA" id="ARBA00022989"/>
    </source>
</evidence>
<feature type="transmembrane region" description="Helical" evidence="6">
    <location>
        <begin position="235"/>
        <end position="253"/>
    </location>
</feature>
<dbReference type="InterPro" id="IPR020846">
    <property type="entry name" value="MFS_dom"/>
</dbReference>
<keyword evidence="4 6" id="KW-1133">Transmembrane helix</keyword>
<dbReference type="InterPro" id="IPR036259">
    <property type="entry name" value="MFS_trans_sf"/>
</dbReference>
<evidence type="ECO:0000256" key="5">
    <source>
        <dbReference type="ARBA" id="ARBA00023136"/>
    </source>
</evidence>
<evidence type="ECO:0000313" key="8">
    <source>
        <dbReference type="EMBL" id="CAB5027017.1"/>
    </source>
</evidence>
<protein>
    <submittedName>
        <fullName evidence="8">Unannotated protein</fullName>
    </submittedName>
</protein>
<evidence type="ECO:0000256" key="3">
    <source>
        <dbReference type="ARBA" id="ARBA00022692"/>
    </source>
</evidence>
<dbReference type="GO" id="GO:0016020">
    <property type="term" value="C:membrane"/>
    <property type="evidence" value="ECO:0007669"/>
    <property type="project" value="UniProtKB-SubCell"/>
</dbReference>
<feature type="transmembrane region" description="Helical" evidence="6">
    <location>
        <begin position="403"/>
        <end position="424"/>
    </location>
</feature>
<accession>A0A6J7RE42</accession>
<feature type="transmembrane region" description="Helical" evidence="6">
    <location>
        <begin position="20"/>
        <end position="39"/>
    </location>
</feature>
<dbReference type="InterPro" id="IPR011701">
    <property type="entry name" value="MFS"/>
</dbReference>
<comment type="subcellular location">
    <subcellularLocation>
        <location evidence="1">Membrane</location>
        <topology evidence="1">Multi-pass membrane protein</topology>
    </subcellularLocation>
</comment>
<feature type="transmembrane region" description="Helical" evidence="6">
    <location>
        <begin position="487"/>
        <end position="505"/>
    </location>
</feature>
<evidence type="ECO:0000259" key="7">
    <source>
        <dbReference type="PROSITE" id="PS50850"/>
    </source>
</evidence>
<sequence length="518" mass="54245">MRGKRTSAARPTWWIGPPLLGWLMVAAALVPAVGNAYLVDAICGDLNLTTDDFTNVQTLKSLSALVMVFIAGQIPSWLGYRKSVLIVATCFTLGSLAIAAAVNIVVLSVGYALLGAALGSMAVIGVSAINAYVVDKGQRASAFAILGAVGPCVFIIFPLLTGFVVDNGNWRIVPLIWAAIGFALLLCQKLAPTLSAADELGRPELATGFLAGIMLALALGALGSIDWSDLLSPKMTIQALGAVVAGVLLVITYRRSPSPGLSLAPLKDTETRLLLVVAALVAITTSFFWITVGFQYVYHLSLTETSRVMVPVNAMAVLGTVVLARHVMRRYSTYVAGLVALGLQGIGLCFLLLVQPDQPVWVVCVLVGVFGLCNAAFGATIASVIMSGATPSGSGSRSAYKSAAGNLGAILGTIFVSTFTLLVIKVDLLRGLTSAGAGEQEANNITTEIVNAPSSMDQLNVYSTYSSSYPVEILHEESLIAGFRANTVIGLLGALVSALIIWHLLRRQARLKAHAVSD</sequence>
<keyword evidence="5 6" id="KW-0472">Membrane</keyword>
<feature type="transmembrane region" description="Helical" evidence="6">
    <location>
        <begin position="172"/>
        <end position="191"/>
    </location>
</feature>
<feature type="transmembrane region" description="Helical" evidence="6">
    <location>
        <begin position="203"/>
        <end position="223"/>
    </location>
</feature>
<gene>
    <name evidence="8" type="ORF">UFOPK4092_01295</name>
</gene>
<dbReference type="Pfam" id="PF07690">
    <property type="entry name" value="MFS_1"/>
    <property type="match status" value="1"/>
</dbReference>
<feature type="transmembrane region" description="Helical" evidence="6">
    <location>
        <begin position="334"/>
        <end position="354"/>
    </location>
</feature>